<keyword evidence="3" id="KW-1185">Reference proteome</keyword>
<dbReference type="AlphaFoldDB" id="A0AAD5MPU9"/>
<feature type="region of interest" description="Disordered" evidence="1">
    <location>
        <begin position="33"/>
        <end position="71"/>
    </location>
</feature>
<name>A0AAD5MPU9_PARTN</name>
<protein>
    <submittedName>
        <fullName evidence="2">Uncharacterized protein</fullName>
    </submittedName>
</protein>
<dbReference type="Proteomes" id="UP001196413">
    <property type="component" value="Unassembled WGS sequence"/>
</dbReference>
<reference evidence="2" key="1">
    <citation type="submission" date="2021-06" db="EMBL/GenBank/DDBJ databases">
        <title>Parelaphostrongylus tenuis whole genome reference sequence.</title>
        <authorList>
            <person name="Garwood T.J."/>
            <person name="Larsen P.A."/>
            <person name="Fountain-Jones N.M."/>
            <person name="Garbe J.R."/>
            <person name="Macchietto M.G."/>
            <person name="Kania S.A."/>
            <person name="Gerhold R.W."/>
            <person name="Richards J.E."/>
            <person name="Wolf T.M."/>
        </authorList>
    </citation>
    <scope>NUCLEOTIDE SEQUENCE</scope>
    <source>
        <strain evidence="2">MNPRO001-30</strain>
        <tissue evidence="2">Meninges</tissue>
    </source>
</reference>
<feature type="compositionally biased region" description="Pro residues" evidence="1">
    <location>
        <begin position="53"/>
        <end position="70"/>
    </location>
</feature>
<proteinExistence type="predicted"/>
<evidence type="ECO:0000256" key="1">
    <source>
        <dbReference type="SAM" id="MobiDB-lite"/>
    </source>
</evidence>
<gene>
    <name evidence="2" type="ORF">KIN20_022182</name>
</gene>
<sequence length="89" mass="9923">MPLLFFLPEFRPQDDEETINECVSNWGAVQTQPNLLKKGTPAKTPKQQGGTPNLPPGASPPPPWTFPPLPGAIHRHHRNQLLLLLNLME</sequence>
<evidence type="ECO:0000313" key="2">
    <source>
        <dbReference type="EMBL" id="KAJ1362580.1"/>
    </source>
</evidence>
<accession>A0AAD5MPU9</accession>
<evidence type="ECO:0000313" key="3">
    <source>
        <dbReference type="Proteomes" id="UP001196413"/>
    </source>
</evidence>
<comment type="caution">
    <text evidence="2">The sequence shown here is derived from an EMBL/GenBank/DDBJ whole genome shotgun (WGS) entry which is preliminary data.</text>
</comment>
<organism evidence="2 3">
    <name type="scientific">Parelaphostrongylus tenuis</name>
    <name type="common">Meningeal worm</name>
    <dbReference type="NCBI Taxonomy" id="148309"/>
    <lineage>
        <taxon>Eukaryota</taxon>
        <taxon>Metazoa</taxon>
        <taxon>Ecdysozoa</taxon>
        <taxon>Nematoda</taxon>
        <taxon>Chromadorea</taxon>
        <taxon>Rhabditida</taxon>
        <taxon>Rhabditina</taxon>
        <taxon>Rhabditomorpha</taxon>
        <taxon>Strongyloidea</taxon>
        <taxon>Metastrongylidae</taxon>
        <taxon>Parelaphostrongylus</taxon>
    </lineage>
</organism>
<dbReference type="EMBL" id="JAHQIW010004486">
    <property type="protein sequence ID" value="KAJ1362580.1"/>
    <property type="molecule type" value="Genomic_DNA"/>
</dbReference>